<dbReference type="Proteomes" id="UP000053859">
    <property type="component" value="Unassembled WGS sequence"/>
</dbReference>
<keyword evidence="2" id="KW-1133">Transmembrane helix</keyword>
<dbReference type="AlphaFoldDB" id="A0A0K8PXJ4"/>
<evidence type="ECO:0000313" key="4">
    <source>
        <dbReference type="Proteomes" id="UP000053859"/>
    </source>
</evidence>
<proteinExistence type="predicted"/>
<evidence type="ECO:0000256" key="2">
    <source>
        <dbReference type="SAM" id="Phobius"/>
    </source>
</evidence>
<feature type="transmembrane region" description="Helical" evidence="2">
    <location>
        <begin position="26"/>
        <end position="45"/>
    </location>
</feature>
<keyword evidence="2" id="KW-0472">Membrane</keyword>
<gene>
    <name evidence="3" type="ORF">SAZU_7504</name>
</gene>
<dbReference type="PATRIC" id="fig|146537.3.peg.7912"/>
<evidence type="ECO:0000313" key="3">
    <source>
        <dbReference type="EMBL" id="GAP52627.1"/>
    </source>
</evidence>
<organism evidence="3 4">
    <name type="scientific">Streptomyces azureus</name>
    <dbReference type="NCBI Taxonomy" id="146537"/>
    <lineage>
        <taxon>Bacteria</taxon>
        <taxon>Bacillati</taxon>
        <taxon>Actinomycetota</taxon>
        <taxon>Actinomycetes</taxon>
        <taxon>Kitasatosporales</taxon>
        <taxon>Streptomycetaceae</taxon>
        <taxon>Streptomyces</taxon>
    </lineage>
</organism>
<keyword evidence="2" id="KW-0812">Transmembrane</keyword>
<name>A0A0K8PXJ4_STRAJ</name>
<keyword evidence="3" id="KW-0808">Transferase</keyword>
<evidence type="ECO:0000256" key="1">
    <source>
        <dbReference type="SAM" id="MobiDB-lite"/>
    </source>
</evidence>
<dbReference type="EMBL" id="DF968469">
    <property type="protein sequence ID" value="GAP52627.1"/>
    <property type="molecule type" value="Genomic_DNA"/>
</dbReference>
<keyword evidence="4" id="KW-1185">Reference proteome</keyword>
<protein>
    <submittedName>
        <fullName evidence="3">Glycosyl transferase</fullName>
    </submittedName>
</protein>
<feature type="region of interest" description="Disordered" evidence="1">
    <location>
        <begin position="76"/>
        <end position="95"/>
    </location>
</feature>
<dbReference type="GO" id="GO:0016740">
    <property type="term" value="F:transferase activity"/>
    <property type="evidence" value="ECO:0007669"/>
    <property type="project" value="UniProtKB-KW"/>
</dbReference>
<sequence>MVVMLAVCSVAALCQRGPRTGSRQRAWALAAGVAAVLVLPTAWAVSSTDPLYAGAATSPLAGPVGGNYADCTATSPPSAPGFPHRAPATRPCSPT</sequence>
<accession>A0A0K8PXJ4</accession>
<reference evidence="3" key="1">
    <citation type="journal article" date="2015" name="Genome Announc.">
        <title>Draft Genome Sequence of Thiostrepton-Producing Streptomyces azureus ATCC 14921.</title>
        <authorList>
            <person name="Sakihara K."/>
            <person name="Maeda J."/>
            <person name="Tashiro K."/>
            <person name="Fujino Y."/>
            <person name="Kuhara S."/>
            <person name="Ohshima T."/>
            <person name="Ogata S."/>
            <person name="Doi K."/>
        </authorList>
    </citation>
    <scope>NUCLEOTIDE SEQUENCE [LARGE SCALE GENOMIC DNA]</scope>
    <source>
        <strain evidence="3">ATCC14921</strain>
    </source>
</reference>